<protein>
    <submittedName>
        <fullName evidence="1">Uncharacterized protein</fullName>
    </submittedName>
</protein>
<dbReference type="PANTHER" id="PTHR33095:SF114">
    <property type="entry name" value="DUF1645 FAMILY PROTEIN"/>
    <property type="match status" value="1"/>
</dbReference>
<name>A0A803L0J8_CHEQI</name>
<reference evidence="1" key="1">
    <citation type="journal article" date="2017" name="Nature">
        <title>The genome of Chenopodium quinoa.</title>
        <authorList>
            <person name="Jarvis D.E."/>
            <person name="Ho Y.S."/>
            <person name="Lightfoot D.J."/>
            <person name="Schmoeckel S.M."/>
            <person name="Li B."/>
            <person name="Borm T.J.A."/>
            <person name="Ohyanagi H."/>
            <person name="Mineta K."/>
            <person name="Michell C.T."/>
            <person name="Saber N."/>
            <person name="Kharbatia N.M."/>
            <person name="Rupper R.R."/>
            <person name="Sharp A.R."/>
            <person name="Dally N."/>
            <person name="Boughton B.A."/>
            <person name="Woo Y.H."/>
            <person name="Gao G."/>
            <person name="Schijlen E.G.W.M."/>
            <person name="Guo X."/>
            <person name="Momin A.A."/>
            <person name="Negrao S."/>
            <person name="Al-Babili S."/>
            <person name="Gehring C."/>
            <person name="Roessner U."/>
            <person name="Jung C."/>
            <person name="Murphy K."/>
            <person name="Arold S.T."/>
            <person name="Gojobori T."/>
            <person name="van der Linden C.G."/>
            <person name="van Loo E.N."/>
            <person name="Jellen E.N."/>
            <person name="Maughan P.J."/>
            <person name="Tester M."/>
        </authorList>
    </citation>
    <scope>NUCLEOTIDE SEQUENCE [LARGE SCALE GENOMIC DNA]</scope>
    <source>
        <strain evidence="1">cv. PI 614886</strain>
    </source>
</reference>
<keyword evidence="2" id="KW-1185">Reference proteome</keyword>
<dbReference type="Gramene" id="AUR62005386-RA">
    <property type="protein sequence ID" value="AUR62005386-RA:cds"/>
    <property type="gene ID" value="AUR62005386"/>
</dbReference>
<dbReference type="Proteomes" id="UP000596660">
    <property type="component" value="Unplaced"/>
</dbReference>
<sequence>MINAYLKVFDGQLGGPEGGYHLHRFNLNGSSFQGVKGLKSPVSAEEVFEDGQIRVISPFPGEYSGEGETSSSSTYGRTVKNVFVVSNSPENDDVAEEGSYCVWKAPSPEMSQKSNSTGFSKLRKMRDLLARSNSDGKDAFVFLNGKTDASGKM</sequence>
<dbReference type="AlphaFoldDB" id="A0A803L0J8"/>
<organism evidence="1 2">
    <name type="scientific">Chenopodium quinoa</name>
    <name type="common">Quinoa</name>
    <dbReference type="NCBI Taxonomy" id="63459"/>
    <lineage>
        <taxon>Eukaryota</taxon>
        <taxon>Viridiplantae</taxon>
        <taxon>Streptophyta</taxon>
        <taxon>Embryophyta</taxon>
        <taxon>Tracheophyta</taxon>
        <taxon>Spermatophyta</taxon>
        <taxon>Magnoliopsida</taxon>
        <taxon>eudicotyledons</taxon>
        <taxon>Gunneridae</taxon>
        <taxon>Pentapetalae</taxon>
        <taxon>Caryophyllales</taxon>
        <taxon>Chenopodiaceae</taxon>
        <taxon>Chenopodioideae</taxon>
        <taxon>Atripliceae</taxon>
        <taxon>Chenopodium</taxon>
    </lineage>
</organism>
<dbReference type="InterPro" id="IPR012442">
    <property type="entry name" value="DUF1645_plant"/>
</dbReference>
<reference evidence="1" key="2">
    <citation type="submission" date="2021-03" db="UniProtKB">
        <authorList>
            <consortium name="EnsemblPlants"/>
        </authorList>
    </citation>
    <scope>IDENTIFICATION</scope>
</reference>
<evidence type="ECO:0000313" key="1">
    <source>
        <dbReference type="EnsemblPlants" id="AUR62005386-RA:cds"/>
    </source>
</evidence>
<accession>A0A803L0J8</accession>
<dbReference type="EnsemblPlants" id="AUR62005386-RA">
    <property type="protein sequence ID" value="AUR62005386-RA:cds"/>
    <property type="gene ID" value="AUR62005386"/>
</dbReference>
<dbReference type="PANTHER" id="PTHR33095">
    <property type="entry name" value="OS07G0619500 PROTEIN"/>
    <property type="match status" value="1"/>
</dbReference>
<proteinExistence type="predicted"/>
<dbReference type="Pfam" id="PF07816">
    <property type="entry name" value="DUF1645"/>
    <property type="match status" value="1"/>
</dbReference>
<evidence type="ECO:0000313" key="2">
    <source>
        <dbReference type="Proteomes" id="UP000596660"/>
    </source>
</evidence>